<evidence type="ECO:0000313" key="2">
    <source>
        <dbReference type="Proteomes" id="UP000029736"/>
    </source>
</evidence>
<name>A0A098S6Y3_9BACT</name>
<dbReference type="EMBL" id="JPOS01000035">
    <property type="protein sequence ID" value="KGE87418.1"/>
    <property type="molecule type" value="Genomic_DNA"/>
</dbReference>
<keyword evidence="2" id="KW-1185">Reference proteome</keyword>
<dbReference type="STRING" id="1524460.IX84_14420"/>
<sequence length="84" mass="9690">MDLIISEKTLKAAEISADELLVEIAVHLYDTERLSIGQAKNLVNMDHISFQRELAKRNIYIKYDENDLDTDLENLKAFHQKKAS</sequence>
<dbReference type="InterPro" id="IPR005368">
    <property type="entry name" value="UPF0175"/>
</dbReference>
<comment type="caution">
    <text evidence="1">The sequence shown here is derived from an EMBL/GenBank/DDBJ whole genome shotgun (WGS) entry which is preliminary data.</text>
</comment>
<gene>
    <name evidence="1" type="ORF">IX84_14420</name>
</gene>
<reference evidence="1 2" key="1">
    <citation type="journal article" date="2014" name="Int. J. Syst. Evol. Microbiol.">
        <title>Phaeodactylibacter xiamenensis gen. nov., sp. nov., a member of the family Saprospiraceae isolated from the marine alga Phaeodactylum tricornutum.</title>
        <authorList>
            <person name="Chen Z.Jr."/>
            <person name="Lei X."/>
            <person name="Lai Q."/>
            <person name="Li Y."/>
            <person name="Zhang B."/>
            <person name="Zhang J."/>
            <person name="Zhang H."/>
            <person name="Yang L."/>
            <person name="Zheng W."/>
            <person name="Tian Y."/>
            <person name="Yu Z."/>
            <person name="Xu H.Jr."/>
            <person name="Zheng T."/>
        </authorList>
    </citation>
    <scope>NUCLEOTIDE SEQUENCE [LARGE SCALE GENOMIC DNA]</scope>
    <source>
        <strain evidence="1 2">KD52</strain>
    </source>
</reference>
<dbReference type="OrthoDB" id="5772658at2"/>
<dbReference type="Pfam" id="PF03683">
    <property type="entry name" value="UPF0175"/>
    <property type="match status" value="1"/>
</dbReference>
<dbReference type="AlphaFoldDB" id="A0A098S6Y3"/>
<organism evidence="1 2">
    <name type="scientific">Phaeodactylibacter xiamenensis</name>
    <dbReference type="NCBI Taxonomy" id="1524460"/>
    <lineage>
        <taxon>Bacteria</taxon>
        <taxon>Pseudomonadati</taxon>
        <taxon>Bacteroidota</taxon>
        <taxon>Saprospiria</taxon>
        <taxon>Saprospirales</taxon>
        <taxon>Haliscomenobacteraceae</taxon>
        <taxon>Phaeodactylibacter</taxon>
    </lineage>
</organism>
<accession>A0A098S6Y3</accession>
<evidence type="ECO:0000313" key="1">
    <source>
        <dbReference type="EMBL" id="KGE87418.1"/>
    </source>
</evidence>
<proteinExistence type="predicted"/>
<protein>
    <submittedName>
        <fullName evidence="1">Uncharacterized protein</fullName>
    </submittedName>
</protein>
<dbReference type="RefSeq" id="WP_044221737.1">
    <property type="nucleotide sequence ID" value="NZ_JBKAGJ010000027.1"/>
</dbReference>
<dbReference type="Proteomes" id="UP000029736">
    <property type="component" value="Unassembled WGS sequence"/>
</dbReference>